<reference evidence="1 2" key="1">
    <citation type="submission" date="2019-08" db="EMBL/GenBank/DDBJ databases">
        <title>Complete genome sequence of Rhodanobacter glycinis strain T01E-68 isolated from tomato root.</title>
        <authorList>
            <person name="Weon H.-Y."/>
            <person name="Lee S.A."/>
        </authorList>
    </citation>
    <scope>NUCLEOTIDE SEQUENCE [LARGE SCALE GENOMIC DNA]</scope>
    <source>
        <strain evidence="1 2">T01E-68</strain>
    </source>
</reference>
<dbReference type="KEGG" id="rgl:CS053_07790"/>
<gene>
    <name evidence="1" type="ORF">CS053_07790</name>
</gene>
<proteinExistence type="predicted"/>
<dbReference type="GO" id="GO:0003824">
    <property type="term" value="F:catalytic activity"/>
    <property type="evidence" value="ECO:0007669"/>
    <property type="project" value="InterPro"/>
</dbReference>
<dbReference type="AlphaFoldDB" id="A0A5B9E0H0"/>
<dbReference type="EMBL" id="CP042807">
    <property type="protein sequence ID" value="QEE24415.1"/>
    <property type="molecule type" value="Genomic_DNA"/>
</dbReference>
<dbReference type="InterPro" id="IPR009645">
    <property type="entry name" value="GguC"/>
</dbReference>
<protein>
    <submittedName>
        <fullName evidence="1">FAH family protein</fullName>
    </submittedName>
</protein>
<organism evidence="1 2">
    <name type="scientific">Rhodanobacter glycinis</name>
    <dbReference type="NCBI Taxonomy" id="582702"/>
    <lineage>
        <taxon>Bacteria</taxon>
        <taxon>Pseudomonadati</taxon>
        <taxon>Pseudomonadota</taxon>
        <taxon>Gammaproteobacteria</taxon>
        <taxon>Lysobacterales</taxon>
        <taxon>Rhodanobacteraceae</taxon>
        <taxon>Rhodanobacter</taxon>
    </lineage>
</organism>
<sequence>MRLIQFIDGARTPRVGEVGASGVTVRALSGAQSIYALAQKALASGQSLAALISESPCDATFDYADLLTTGCVLAPLQHPDPAHCLVTGTGLTHTGSAATRDAMHQQEAKAQAEKEVLTDSMRVFRWGVEGGRPADGHPGAQPEWFYKGNGHMVVAPGAPLSSPGFALDSGEEPELVGMYLIDETGTPRRLGFAIGNEFSDHVTERKNYLYLAHSKLRQCAVGPELWVGALPDDLRGTSRIRRAGKVIWEKSFLTGEANMCHSLNNLEYHHFKYAAHRHPGDVHLHFMGTATLSFADGIRVEPGDEFEIDLPVMGAPLRNTLQIVDDRFSIGGVKPL</sequence>
<dbReference type="RefSeq" id="WP_147627017.1">
    <property type="nucleotide sequence ID" value="NZ_CP042807.1"/>
</dbReference>
<evidence type="ECO:0000313" key="2">
    <source>
        <dbReference type="Proteomes" id="UP000321807"/>
    </source>
</evidence>
<dbReference type="InterPro" id="IPR036663">
    <property type="entry name" value="Fumarylacetoacetase_C_sf"/>
</dbReference>
<dbReference type="Proteomes" id="UP000321807">
    <property type="component" value="Chromosome"/>
</dbReference>
<accession>A0A5B9E0H0</accession>
<evidence type="ECO:0000313" key="1">
    <source>
        <dbReference type="EMBL" id="QEE24415.1"/>
    </source>
</evidence>
<dbReference type="NCBIfam" id="NF040903">
    <property type="entry name" value="GguC"/>
    <property type="match status" value="1"/>
</dbReference>
<dbReference type="Gene3D" id="3.90.850.10">
    <property type="entry name" value="Fumarylacetoacetase-like, C-terminal domain"/>
    <property type="match status" value="1"/>
</dbReference>
<dbReference type="SUPFAM" id="SSF56529">
    <property type="entry name" value="FAH"/>
    <property type="match status" value="1"/>
</dbReference>
<dbReference type="PIRSF" id="PIRSF033905">
    <property type="entry name" value="UCP033905"/>
    <property type="match status" value="1"/>
</dbReference>
<name>A0A5B9E0H0_9GAMM</name>